<name>A0A6B0SAV4_9CETA</name>
<feature type="region of interest" description="Disordered" evidence="1">
    <location>
        <begin position="1"/>
        <end position="43"/>
    </location>
</feature>
<dbReference type="Proteomes" id="UP000322234">
    <property type="component" value="Unassembled WGS sequence"/>
</dbReference>
<evidence type="ECO:0000313" key="2">
    <source>
        <dbReference type="EMBL" id="MXQ99120.1"/>
    </source>
</evidence>
<keyword evidence="3" id="KW-1185">Reference proteome</keyword>
<gene>
    <name evidence="2" type="ORF">E5288_WYG021246</name>
</gene>
<sequence>MALLGDARASSSDNLEGQTPHGSVPETQGQNLQSETGGLRRRRYLLRVEDECRNVKIRTDPQTQTPLTPPIRHIQGSGVVNYVKIPFIHSSALGLSSQDQSLPEEETLKRRKKKEQESGMALSQNAEESSETDIRDSGCFVR</sequence>
<dbReference type="AlphaFoldDB" id="A0A6B0SAV4"/>
<feature type="compositionally biased region" description="Polar residues" evidence="1">
    <location>
        <begin position="9"/>
        <end position="36"/>
    </location>
</feature>
<evidence type="ECO:0000256" key="1">
    <source>
        <dbReference type="SAM" id="MobiDB-lite"/>
    </source>
</evidence>
<proteinExistence type="predicted"/>
<reference evidence="2" key="1">
    <citation type="submission" date="2019-10" db="EMBL/GenBank/DDBJ databases">
        <title>The sequence and de novo assembly of the wild yak genome.</title>
        <authorList>
            <person name="Liu Y."/>
        </authorList>
    </citation>
    <scope>NUCLEOTIDE SEQUENCE [LARGE SCALE GENOMIC DNA]</scope>
    <source>
        <strain evidence="2">WY2019</strain>
    </source>
</reference>
<dbReference type="EMBL" id="VBQZ03000352">
    <property type="protein sequence ID" value="MXQ99120.1"/>
    <property type="molecule type" value="Genomic_DNA"/>
</dbReference>
<evidence type="ECO:0000313" key="3">
    <source>
        <dbReference type="Proteomes" id="UP000322234"/>
    </source>
</evidence>
<accession>A0A6B0SAV4</accession>
<protein>
    <submittedName>
        <fullName evidence="2">Uncharacterized protein</fullName>
    </submittedName>
</protein>
<organism evidence="2 3">
    <name type="scientific">Bos mutus</name>
    <name type="common">wild yak</name>
    <dbReference type="NCBI Taxonomy" id="72004"/>
    <lineage>
        <taxon>Eukaryota</taxon>
        <taxon>Metazoa</taxon>
        <taxon>Chordata</taxon>
        <taxon>Craniata</taxon>
        <taxon>Vertebrata</taxon>
        <taxon>Euteleostomi</taxon>
        <taxon>Mammalia</taxon>
        <taxon>Eutheria</taxon>
        <taxon>Laurasiatheria</taxon>
        <taxon>Artiodactyla</taxon>
        <taxon>Ruminantia</taxon>
        <taxon>Pecora</taxon>
        <taxon>Bovidae</taxon>
        <taxon>Bovinae</taxon>
        <taxon>Bos</taxon>
    </lineage>
</organism>
<feature type="region of interest" description="Disordered" evidence="1">
    <location>
        <begin position="93"/>
        <end position="142"/>
    </location>
</feature>
<comment type="caution">
    <text evidence="2">The sequence shown here is derived from an EMBL/GenBank/DDBJ whole genome shotgun (WGS) entry which is preliminary data.</text>
</comment>